<dbReference type="RefSeq" id="WP_005433316.1">
    <property type="nucleotide sequence ID" value="NZ_JH815513.1"/>
</dbReference>
<organism evidence="2 3">
    <name type="scientific">Sutterella wadsworthensis 2_1_59BFAA</name>
    <dbReference type="NCBI Taxonomy" id="742823"/>
    <lineage>
        <taxon>Bacteria</taxon>
        <taxon>Pseudomonadati</taxon>
        <taxon>Pseudomonadota</taxon>
        <taxon>Betaproteobacteria</taxon>
        <taxon>Burkholderiales</taxon>
        <taxon>Sutterellaceae</taxon>
        <taxon>Sutterella</taxon>
    </lineage>
</organism>
<dbReference type="EMBL" id="ADMG01000007">
    <property type="protein sequence ID" value="EKB32225.1"/>
    <property type="molecule type" value="Genomic_DNA"/>
</dbReference>
<dbReference type="STRING" id="742823.HMPREF9465_00240"/>
<accession>K1JKS9</accession>
<gene>
    <name evidence="2" type="ORF">HMPREF9465_00240</name>
</gene>
<feature type="compositionally biased region" description="Acidic residues" evidence="1">
    <location>
        <begin position="21"/>
        <end position="44"/>
    </location>
</feature>
<keyword evidence="3" id="KW-1185">Reference proteome</keyword>
<sequence>MAWNYPDGCGPDDYEKWCGPDPDEEDEDEHGYDEDDEDEGEVLE</sequence>
<dbReference type="PATRIC" id="fig|742823.3.peg.231"/>
<name>K1JKS9_9BURK</name>
<evidence type="ECO:0000256" key="1">
    <source>
        <dbReference type="SAM" id="MobiDB-lite"/>
    </source>
</evidence>
<dbReference type="Proteomes" id="UP000005835">
    <property type="component" value="Unassembled WGS sequence"/>
</dbReference>
<proteinExistence type="predicted"/>
<reference evidence="2 3" key="1">
    <citation type="submission" date="2012-05" db="EMBL/GenBank/DDBJ databases">
        <title>The Genome Sequence of Sutterella wadsworthensis 2_1_59BFAA.</title>
        <authorList>
            <consortium name="The Broad Institute Genome Sequencing Platform"/>
            <person name="Earl A."/>
            <person name="Ward D."/>
            <person name="Feldgarden M."/>
            <person name="Gevers D."/>
            <person name="Daigneault M."/>
            <person name="Strauss J."/>
            <person name="Allen-Vercoe E."/>
            <person name="Walker B."/>
            <person name="Young S.K."/>
            <person name="Zeng Q."/>
            <person name="Gargeya S."/>
            <person name="Fitzgerald M."/>
            <person name="Haas B."/>
            <person name="Abouelleil A."/>
            <person name="Alvarado L."/>
            <person name="Arachchi H.M."/>
            <person name="Berlin A.M."/>
            <person name="Chapman S.B."/>
            <person name="Goldberg J."/>
            <person name="Griggs A."/>
            <person name="Gujja S."/>
            <person name="Hansen M."/>
            <person name="Howarth C."/>
            <person name="Imamovic A."/>
            <person name="Larimer J."/>
            <person name="McCowen C."/>
            <person name="Montmayeur A."/>
            <person name="Murphy C."/>
            <person name="Neiman D."/>
            <person name="Pearson M."/>
            <person name="Priest M."/>
            <person name="Roberts A."/>
            <person name="Saif S."/>
            <person name="Shea T."/>
            <person name="Sisk P."/>
            <person name="Sykes S."/>
            <person name="Wortman J."/>
            <person name="Nusbaum C."/>
            <person name="Birren B."/>
        </authorList>
    </citation>
    <scope>NUCLEOTIDE SEQUENCE [LARGE SCALE GENOMIC DNA]</scope>
    <source>
        <strain evidence="2 3">2_1_59BFAA</strain>
    </source>
</reference>
<comment type="caution">
    <text evidence="2">The sequence shown here is derived from an EMBL/GenBank/DDBJ whole genome shotgun (WGS) entry which is preliminary data.</text>
</comment>
<dbReference type="HOGENOM" id="CLU_3222980_0_0_4"/>
<dbReference type="AlphaFoldDB" id="K1JKS9"/>
<protein>
    <submittedName>
        <fullName evidence="2">Uncharacterized protein</fullName>
    </submittedName>
</protein>
<evidence type="ECO:0000313" key="3">
    <source>
        <dbReference type="Proteomes" id="UP000005835"/>
    </source>
</evidence>
<feature type="region of interest" description="Disordered" evidence="1">
    <location>
        <begin position="1"/>
        <end position="44"/>
    </location>
</feature>
<evidence type="ECO:0000313" key="2">
    <source>
        <dbReference type="EMBL" id="EKB32225.1"/>
    </source>
</evidence>